<organism evidence="1 2">
    <name type="scientific">Vaccinium darrowii</name>
    <dbReference type="NCBI Taxonomy" id="229202"/>
    <lineage>
        <taxon>Eukaryota</taxon>
        <taxon>Viridiplantae</taxon>
        <taxon>Streptophyta</taxon>
        <taxon>Embryophyta</taxon>
        <taxon>Tracheophyta</taxon>
        <taxon>Spermatophyta</taxon>
        <taxon>Magnoliopsida</taxon>
        <taxon>eudicotyledons</taxon>
        <taxon>Gunneridae</taxon>
        <taxon>Pentapetalae</taxon>
        <taxon>asterids</taxon>
        <taxon>Ericales</taxon>
        <taxon>Ericaceae</taxon>
        <taxon>Vaccinioideae</taxon>
        <taxon>Vaccinieae</taxon>
        <taxon>Vaccinium</taxon>
    </lineage>
</organism>
<comment type="caution">
    <text evidence="1">The sequence shown here is derived from an EMBL/GenBank/DDBJ whole genome shotgun (WGS) entry which is preliminary data.</text>
</comment>
<accession>A0ACB7XLQ4</accession>
<evidence type="ECO:0000313" key="2">
    <source>
        <dbReference type="Proteomes" id="UP000828048"/>
    </source>
</evidence>
<protein>
    <submittedName>
        <fullName evidence="1">Uncharacterized protein</fullName>
    </submittedName>
</protein>
<keyword evidence="2" id="KW-1185">Reference proteome</keyword>
<dbReference type="Proteomes" id="UP000828048">
    <property type="component" value="Chromosome 10"/>
</dbReference>
<name>A0ACB7XLQ4_9ERIC</name>
<dbReference type="EMBL" id="CM037160">
    <property type="protein sequence ID" value="KAH7841749.1"/>
    <property type="molecule type" value="Genomic_DNA"/>
</dbReference>
<sequence length="122" mass="13283">MTVVITSFSAGVWGSILGKCGGTWRPQTLDIEVARCLAFGAGALSSTVLKLGLAATIYHLWRERNSRVFQSRGASTDMVTLCIVEDIRSCLCSWKAVKRTHESAHLSVVWKLPPGFLQTVSS</sequence>
<proteinExistence type="predicted"/>
<gene>
    <name evidence="1" type="ORF">Vadar_033880</name>
</gene>
<reference evidence="1 2" key="1">
    <citation type="journal article" date="2021" name="Hortic Res">
        <title>High-quality reference genome and annotation aids understanding of berry development for evergreen blueberry (Vaccinium darrowii).</title>
        <authorList>
            <person name="Yu J."/>
            <person name="Hulse-Kemp A.M."/>
            <person name="Babiker E."/>
            <person name="Staton M."/>
        </authorList>
    </citation>
    <scope>NUCLEOTIDE SEQUENCE [LARGE SCALE GENOMIC DNA]</scope>
    <source>
        <strain evidence="2">cv. NJ 8807/NJ 8810</strain>
        <tissue evidence="1">Young leaf</tissue>
    </source>
</reference>
<evidence type="ECO:0000313" key="1">
    <source>
        <dbReference type="EMBL" id="KAH7841749.1"/>
    </source>
</evidence>